<proteinExistence type="inferred from homology"/>
<dbReference type="Proteomes" id="UP000502117">
    <property type="component" value="Chromosome"/>
</dbReference>
<name>A0A6G7LS31_9GAMM</name>
<dbReference type="PANTHER" id="PTHR43386">
    <property type="entry name" value="OLIGOPEPTIDE TRANSPORT SYSTEM PERMEASE PROTEIN APPC"/>
    <property type="match status" value="1"/>
</dbReference>
<dbReference type="SMART" id="SM00382">
    <property type="entry name" value="AAA"/>
    <property type="match status" value="1"/>
</dbReference>
<gene>
    <name evidence="13" type="ORF">GII14_10750</name>
</gene>
<feature type="transmembrane region" description="Helical" evidence="9">
    <location>
        <begin position="116"/>
        <end position="139"/>
    </location>
</feature>
<dbReference type="AlphaFoldDB" id="A0A6G7LS31"/>
<evidence type="ECO:0000259" key="12">
    <source>
        <dbReference type="PROSITE" id="PS50928"/>
    </source>
</evidence>
<feature type="compositionally biased region" description="Polar residues" evidence="10">
    <location>
        <begin position="619"/>
        <end position="630"/>
    </location>
</feature>
<dbReference type="InterPro" id="IPR003439">
    <property type="entry name" value="ABC_transporter-like_ATP-bd"/>
</dbReference>
<protein>
    <submittedName>
        <fullName evidence="13">ATP-binding cassette domain-containing protein</fullName>
    </submittedName>
</protein>
<keyword evidence="6 13" id="KW-0067">ATP-binding</keyword>
<evidence type="ECO:0000256" key="5">
    <source>
        <dbReference type="ARBA" id="ARBA00022741"/>
    </source>
</evidence>
<feature type="transmembrane region" description="Helical" evidence="9">
    <location>
        <begin position="244"/>
        <end position="264"/>
    </location>
</feature>
<dbReference type="PANTHER" id="PTHR43386:SF23">
    <property type="entry name" value="ABC TRANSPORTER"/>
    <property type="match status" value="1"/>
</dbReference>
<dbReference type="GO" id="GO:0055085">
    <property type="term" value="P:transmembrane transport"/>
    <property type="evidence" value="ECO:0007669"/>
    <property type="project" value="InterPro"/>
</dbReference>
<evidence type="ECO:0000256" key="6">
    <source>
        <dbReference type="ARBA" id="ARBA00022840"/>
    </source>
</evidence>
<evidence type="ECO:0000313" key="14">
    <source>
        <dbReference type="Proteomes" id="UP000502117"/>
    </source>
</evidence>
<evidence type="ECO:0000256" key="3">
    <source>
        <dbReference type="ARBA" id="ARBA00022475"/>
    </source>
</evidence>
<feature type="region of interest" description="Disordered" evidence="10">
    <location>
        <begin position="579"/>
        <end position="630"/>
    </location>
</feature>
<keyword evidence="7 9" id="KW-1133">Transmembrane helix</keyword>
<feature type="compositionally biased region" description="Polar residues" evidence="10">
    <location>
        <begin position="580"/>
        <end position="589"/>
    </location>
</feature>
<dbReference type="RefSeq" id="WP_165565026.1">
    <property type="nucleotide sequence ID" value="NZ_CP045857.1"/>
</dbReference>
<evidence type="ECO:0000256" key="7">
    <source>
        <dbReference type="ARBA" id="ARBA00022989"/>
    </source>
</evidence>
<evidence type="ECO:0000313" key="13">
    <source>
        <dbReference type="EMBL" id="QIJ04582.1"/>
    </source>
</evidence>
<dbReference type="InterPro" id="IPR000515">
    <property type="entry name" value="MetI-like"/>
</dbReference>
<organism evidence="13 14">
    <name type="scientific">Shewanella chilikensis</name>
    <dbReference type="NCBI Taxonomy" id="558541"/>
    <lineage>
        <taxon>Bacteria</taxon>
        <taxon>Pseudomonadati</taxon>
        <taxon>Pseudomonadota</taxon>
        <taxon>Gammaproteobacteria</taxon>
        <taxon>Alteromonadales</taxon>
        <taxon>Shewanellaceae</taxon>
        <taxon>Shewanella</taxon>
    </lineage>
</organism>
<dbReference type="GO" id="GO:0005524">
    <property type="term" value="F:ATP binding"/>
    <property type="evidence" value="ECO:0007669"/>
    <property type="project" value="UniProtKB-KW"/>
</dbReference>
<dbReference type="InterPro" id="IPR017871">
    <property type="entry name" value="ABC_transporter-like_CS"/>
</dbReference>
<comment type="subcellular location">
    <subcellularLocation>
        <location evidence="1 9">Cell membrane</location>
        <topology evidence="1 9">Multi-pass membrane protein</topology>
    </subcellularLocation>
</comment>
<dbReference type="GO" id="GO:0005886">
    <property type="term" value="C:plasma membrane"/>
    <property type="evidence" value="ECO:0007669"/>
    <property type="project" value="UniProtKB-SubCell"/>
</dbReference>
<feature type="compositionally biased region" description="Low complexity" evidence="10">
    <location>
        <begin position="590"/>
        <end position="611"/>
    </location>
</feature>
<dbReference type="PROSITE" id="PS00211">
    <property type="entry name" value="ABC_TRANSPORTER_1"/>
    <property type="match status" value="1"/>
</dbReference>
<dbReference type="Gene3D" id="3.40.50.300">
    <property type="entry name" value="P-loop containing nucleotide triphosphate hydrolases"/>
    <property type="match status" value="1"/>
</dbReference>
<evidence type="ECO:0000259" key="11">
    <source>
        <dbReference type="PROSITE" id="PS50893"/>
    </source>
</evidence>
<dbReference type="KEGG" id="schk:GII14_10750"/>
<dbReference type="PROSITE" id="PS50928">
    <property type="entry name" value="ABC_TM1"/>
    <property type="match status" value="1"/>
</dbReference>
<dbReference type="CDD" id="cd06261">
    <property type="entry name" value="TM_PBP2"/>
    <property type="match status" value="1"/>
</dbReference>
<dbReference type="SUPFAM" id="SSF161098">
    <property type="entry name" value="MetI-like"/>
    <property type="match status" value="1"/>
</dbReference>
<evidence type="ECO:0000256" key="8">
    <source>
        <dbReference type="ARBA" id="ARBA00023136"/>
    </source>
</evidence>
<feature type="transmembrane region" description="Helical" evidence="9">
    <location>
        <begin position="83"/>
        <end position="104"/>
    </location>
</feature>
<evidence type="ECO:0000256" key="2">
    <source>
        <dbReference type="ARBA" id="ARBA00022448"/>
    </source>
</evidence>
<dbReference type="InterPro" id="IPR035906">
    <property type="entry name" value="MetI-like_sf"/>
</dbReference>
<evidence type="ECO:0000256" key="9">
    <source>
        <dbReference type="RuleBase" id="RU363032"/>
    </source>
</evidence>
<dbReference type="Pfam" id="PF00528">
    <property type="entry name" value="BPD_transp_1"/>
    <property type="match status" value="1"/>
</dbReference>
<dbReference type="EMBL" id="CP045857">
    <property type="protein sequence ID" value="QIJ04582.1"/>
    <property type="molecule type" value="Genomic_DNA"/>
</dbReference>
<feature type="domain" description="ABC transmembrane type-1" evidence="12">
    <location>
        <begin position="79"/>
        <end position="268"/>
    </location>
</feature>
<dbReference type="GO" id="GO:0016887">
    <property type="term" value="F:ATP hydrolysis activity"/>
    <property type="evidence" value="ECO:0007669"/>
    <property type="project" value="InterPro"/>
</dbReference>
<accession>A0A6G7LS31</accession>
<keyword evidence="2 9" id="KW-0813">Transport</keyword>
<reference evidence="13 14" key="1">
    <citation type="submission" date="2019-11" db="EMBL/GenBank/DDBJ databases">
        <title>Complete Genome Sequence of Shewanella chilikensis Strain DC57, Isolated from Corroded Seal Rings at a floating production facility in Australia.</title>
        <authorList>
            <person name="Salgar-Chaparro S.J."/>
            <person name="Castillo-Villamizar G.A."/>
            <person name="Poehlein A."/>
            <person name="Daniel R."/>
            <person name="Machuca L."/>
        </authorList>
    </citation>
    <scope>NUCLEOTIDE SEQUENCE [LARGE SCALE GENOMIC DNA]</scope>
    <source>
        <strain evidence="13 14">DC57</strain>
    </source>
</reference>
<comment type="similarity">
    <text evidence="9">Belongs to the binding-protein-dependent transport system permease family.</text>
</comment>
<keyword evidence="4 9" id="KW-0812">Transmembrane</keyword>
<keyword evidence="5" id="KW-0547">Nucleotide-binding</keyword>
<sequence>MMGGLRLYLKSLQAKDGSHATIWFWPMCGLLLLTALCLLFGNHASELNLLAKSQGPSWTHLMGTDWLGRDMAERSGAAMLKSLWIGALAVLLSSSLALLLALLAQTGSKWRQAVLLCCDLCMSLPHLLLLILLALAFGGQEYGVIAALALSHWPRLTRLLLLEMDEILAQPYVSLALGFGGSRFSTRMRHLWPHIMPQWLIGGLNLFPHALLHVAALSFLGFGLDSNAPSMGELLAEANRYLLLGQWWLALFPGILLLSFVLLLSKLAENLIQFARDGMAAPKLPGTNALRSKGDLLSSSDVKPVVAIHTQVTDLTLKDSSGRTLLDGFNIEVVPGQVTAVLGESGAGKSLLALAIMGSLPKGIAMQCAGLMRPQKTALCAQSTQVLDANIKISELLDWYCDDAMLPYRQALYDELGITAEILAAYPPMLSGGMARRVLLAQALLQAPDLLLADEPCCGLDELAATELYALLSDFASGALQLRLGLDAGPKAVLVISHNLRAVLALDAELYLLRRGRLAEVTDSASLRASLAGHKPGDECESGGCYSDGCYSHTLLAALPENWPAGSCRLADAEPKSELKSQLNSRLDNQSASQFAGQSASQAASQPASQQKPHGDSLESFNNSPCRRRA</sequence>
<dbReference type="InterPro" id="IPR027417">
    <property type="entry name" value="P-loop_NTPase"/>
</dbReference>
<keyword evidence="8 9" id="KW-0472">Membrane</keyword>
<dbReference type="Gene3D" id="1.10.3720.10">
    <property type="entry name" value="MetI-like"/>
    <property type="match status" value="1"/>
</dbReference>
<feature type="transmembrane region" description="Helical" evidence="9">
    <location>
        <begin position="21"/>
        <end position="41"/>
    </location>
</feature>
<dbReference type="PROSITE" id="PS50893">
    <property type="entry name" value="ABC_TRANSPORTER_2"/>
    <property type="match status" value="1"/>
</dbReference>
<evidence type="ECO:0000256" key="10">
    <source>
        <dbReference type="SAM" id="MobiDB-lite"/>
    </source>
</evidence>
<feature type="domain" description="ABC transporter" evidence="11">
    <location>
        <begin position="310"/>
        <end position="540"/>
    </location>
</feature>
<dbReference type="InterPro" id="IPR003593">
    <property type="entry name" value="AAA+_ATPase"/>
</dbReference>
<dbReference type="SUPFAM" id="SSF52540">
    <property type="entry name" value="P-loop containing nucleoside triphosphate hydrolases"/>
    <property type="match status" value="1"/>
</dbReference>
<feature type="transmembrane region" description="Helical" evidence="9">
    <location>
        <begin position="199"/>
        <end position="224"/>
    </location>
</feature>
<keyword evidence="3" id="KW-1003">Cell membrane</keyword>
<evidence type="ECO:0000256" key="1">
    <source>
        <dbReference type="ARBA" id="ARBA00004651"/>
    </source>
</evidence>
<dbReference type="InterPro" id="IPR050366">
    <property type="entry name" value="BP-dependent_transpt_permease"/>
</dbReference>
<evidence type="ECO:0000256" key="4">
    <source>
        <dbReference type="ARBA" id="ARBA00022692"/>
    </source>
</evidence>
<dbReference type="Pfam" id="PF00005">
    <property type="entry name" value="ABC_tran"/>
    <property type="match status" value="1"/>
</dbReference>